<protein>
    <submittedName>
        <fullName evidence="1">Uncharacterized protein</fullName>
    </submittedName>
</protein>
<sequence>MNTNRKRLRFEASFSGSRFKQWNTEAWLKRSASGTSNRNTTDSGGNISRHTGGSIGYDEHRIRLTAQLGRPPRFLELFFQTHLDKASKMKYFDGDDTGKKFCTETARELYEAYSQALLEKYGDDLHDQIDDAELWAKTQKEIRGASKNNYIYGIGSSDLGFVVTGKLSAAAGCSSSFCGSQHEVKELRTQLENANMETTLLRQNQEKMQQQLAQLMTQVGIL</sequence>
<organism evidence="1 2">
    <name type="scientific">Cichorium intybus</name>
    <name type="common">Chicory</name>
    <dbReference type="NCBI Taxonomy" id="13427"/>
    <lineage>
        <taxon>Eukaryota</taxon>
        <taxon>Viridiplantae</taxon>
        <taxon>Streptophyta</taxon>
        <taxon>Embryophyta</taxon>
        <taxon>Tracheophyta</taxon>
        <taxon>Spermatophyta</taxon>
        <taxon>Magnoliopsida</taxon>
        <taxon>eudicotyledons</taxon>
        <taxon>Gunneridae</taxon>
        <taxon>Pentapetalae</taxon>
        <taxon>asterids</taxon>
        <taxon>campanulids</taxon>
        <taxon>Asterales</taxon>
        <taxon>Asteraceae</taxon>
        <taxon>Cichorioideae</taxon>
        <taxon>Cichorieae</taxon>
        <taxon>Cichoriinae</taxon>
        <taxon>Cichorium</taxon>
    </lineage>
</organism>
<name>A0ACB9BQW3_CICIN</name>
<accession>A0ACB9BQW3</accession>
<proteinExistence type="predicted"/>
<evidence type="ECO:0000313" key="1">
    <source>
        <dbReference type="EMBL" id="KAI3724299.1"/>
    </source>
</evidence>
<dbReference type="Proteomes" id="UP001055811">
    <property type="component" value="Linkage Group LG06"/>
</dbReference>
<reference evidence="1 2" key="2">
    <citation type="journal article" date="2022" name="Mol. Ecol. Resour.">
        <title>The genomes of chicory, endive, great burdock and yacon provide insights into Asteraceae paleo-polyploidization history and plant inulin production.</title>
        <authorList>
            <person name="Fan W."/>
            <person name="Wang S."/>
            <person name="Wang H."/>
            <person name="Wang A."/>
            <person name="Jiang F."/>
            <person name="Liu H."/>
            <person name="Zhao H."/>
            <person name="Xu D."/>
            <person name="Zhang Y."/>
        </authorList>
    </citation>
    <scope>NUCLEOTIDE SEQUENCE [LARGE SCALE GENOMIC DNA]</scope>
    <source>
        <strain evidence="2">cv. Punajuju</strain>
        <tissue evidence="1">Leaves</tissue>
    </source>
</reference>
<gene>
    <name evidence="1" type="ORF">L2E82_36071</name>
</gene>
<dbReference type="EMBL" id="CM042014">
    <property type="protein sequence ID" value="KAI3724299.1"/>
    <property type="molecule type" value="Genomic_DNA"/>
</dbReference>
<reference evidence="2" key="1">
    <citation type="journal article" date="2022" name="Mol. Ecol. Resour.">
        <title>The genomes of chicory, endive, great burdock and yacon provide insights into Asteraceae palaeo-polyploidization history and plant inulin production.</title>
        <authorList>
            <person name="Fan W."/>
            <person name="Wang S."/>
            <person name="Wang H."/>
            <person name="Wang A."/>
            <person name="Jiang F."/>
            <person name="Liu H."/>
            <person name="Zhao H."/>
            <person name="Xu D."/>
            <person name="Zhang Y."/>
        </authorList>
    </citation>
    <scope>NUCLEOTIDE SEQUENCE [LARGE SCALE GENOMIC DNA]</scope>
    <source>
        <strain evidence="2">cv. Punajuju</strain>
    </source>
</reference>
<comment type="caution">
    <text evidence="1">The sequence shown here is derived from an EMBL/GenBank/DDBJ whole genome shotgun (WGS) entry which is preliminary data.</text>
</comment>
<keyword evidence="2" id="KW-1185">Reference proteome</keyword>
<evidence type="ECO:0000313" key="2">
    <source>
        <dbReference type="Proteomes" id="UP001055811"/>
    </source>
</evidence>